<dbReference type="PANTHER" id="PTHR43877">
    <property type="entry name" value="AMINOALKYLPHOSPHONATE N-ACETYLTRANSFERASE-RELATED-RELATED"/>
    <property type="match status" value="1"/>
</dbReference>
<accession>A0ABP9G4C9</accession>
<sequence>MRTTEIELWELAAPAFLHALPALMEIYTAAMDPPREQLPGRRSIMREHARYPRFRSVSALPREGGGAAGFAYGFRGGSGQWWHDIVTAELREHDPGAERRWFTDSFEVAELHVLPAHQGRGIGRSLLETLTAARRERTAVLSTPAGRTAARGLYRSCGFVDVLPEFHFPGSPHRPFTIMAAPLPLPGGGRRRPARRSPVWQWTG</sequence>
<dbReference type="Gene3D" id="3.40.630.30">
    <property type="match status" value="1"/>
</dbReference>
<proteinExistence type="predicted"/>
<dbReference type="PROSITE" id="PS51186">
    <property type="entry name" value="GNAT"/>
    <property type="match status" value="1"/>
</dbReference>
<dbReference type="Proteomes" id="UP001499993">
    <property type="component" value="Unassembled WGS sequence"/>
</dbReference>
<name>A0ABP9G4C9_9ACTN</name>
<dbReference type="CDD" id="cd04301">
    <property type="entry name" value="NAT_SF"/>
    <property type="match status" value="1"/>
</dbReference>
<evidence type="ECO:0000259" key="3">
    <source>
        <dbReference type="PROSITE" id="PS51186"/>
    </source>
</evidence>
<evidence type="ECO:0000313" key="4">
    <source>
        <dbReference type="EMBL" id="GAA4927714.1"/>
    </source>
</evidence>
<evidence type="ECO:0000313" key="5">
    <source>
        <dbReference type="Proteomes" id="UP001499993"/>
    </source>
</evidence>
<dbReference type="EMBL" id="BAABIK010000001">
    <property type="protein sequence ID" value="GAA4927714.1"/>
    <property type="molecule type" value="Genomic_DNA"/>
</dbReference>
<keyword evidence="1" id="KW-0808">Transferase</keyword>
<dbReference type="Pfam" id="PF13508">
    <property type="entry name" value="Acetyltransf_7"/>
    <property type="match status" value="1"/>
</dbReference>
<evidence type="ECO:0000256" key="2">
    <source>
        <dbReference type="ARBA" id="ARBA00023315"/>
    </source>
</evidence>
<comment type="caution">
    <text evidence="4">The sequence shown here is derived from an EMBL/GenBank/DDBJ whole genome shotgun (WGS) entry which is preliminary data.</text>
</comment>
<protein>
    <submittedName>
        <fullName evidence="4">GNAT family N-acetyltransferase</fullName>
    </submittedName>
</protein>
<reference evidence="5" key="1">
    <citation type="journal article" date="2019" name="Int. J. Syst. Evol. Microbiol.">
        <title>The Global Catalogue of Microorganisms (GCM) 10K type strain sequencing project: providing services to taxonomists for standard genome sequencing and annotation.</title>
        <authorList>
            <consortium name="The Broad Institute Genomics Platform"/>
            <consortium name="The Broad Institute Genome Sequencing Center for Infectious Disease"/>
            <person name="Wu L."/>
            <person name="Ma J."/>
        </authorList>
    </citation>
    <scope>NUCLEOTIDE SEQUENCE [LARGE SCALE GENOMIC DNA]</scope>
    <source>
        <strain evidence="5">JCM 18123</strain>
    </source>
</reference>
<keyword evidence="2" id="KW-0012">Acyltransferase</keyword>
<evidence type="ECO:0000256" key="1">
    <source>
        <dbReference type="ARBA" id="ARBA00022679"/>
    </source>
</evidence>
<feature type="domain" description="N-acetyltransferase" evidence="3">
    <location>
        <begin position="6"/>
        <end position="184"/>
    </location>
</feature>
<gene>
    <name evidence="4" type="ORF">GCM10023224_03490</name>
</gene>
<dbReference type="SUPFAM" id="SSF55729">
    <property type="entry name" value="Acyl-CoA N-acyltransferases (Nat)"/>
    <property type="match status" value="1"/>
</dbReference>
<dbReference type="InterPro" id="IPR016181">
    <property type="entry name" value="Acyl_CoA_acyltransferase"/>
</dbReference>
<keyword evidence="5" id="KW-1185">Reference proteome</keyword>
<dbReference type="InterPro" id="IPR050832">
    <property type="entry name" value="Bact_Acetyltransf"/>
</dbReference>
<organism evidence="4 5">
    <name type="scientific">Streptomonospora halophila</name>
    <dbReference type="NCBI Taxonomy" id="427369"/>
    <lineage>
        <taxon>Bacteria</taxon>
        <taxon>Bacillati</taxon>
        <taxon>Actinomycetota</taxon>
        <taxon>Actinomycetes</taxon>
        <taxon>Streptosporangiales</taxon>
        <taxon>Nocardiopsidaceae</taxon>
        <taxon>Streptomonospora</taxon>
    </lineage>
</organism>
<dbReference type="InterPro" id="IPR000182">
    <property type="entry name" value="GNAT_dom"/>
</dbReference>